<dbReference type="PANTHER" id="PTHR30388:SF6">
    <property type="entry name" value="XANTHINE DEHYDROGENASE SUBUNIT A-RELATED"/>
    <property type="match status" value="1"/>
</dbReference>
<dbReference type="EMBL" id="QGGU01000003">
    <property type="protein sequence ID" value="PWK53195.1"/>
    <property type="molecule type" value="Genomic_DNA"/>
</dbReference>
<dbReference type="OrthoDB" id="9815497at2"/>
<feature type="region of interest" description="Disordered" evidence="1">
    <location>
        <begin position="397"/>
        <end position="416"/>
    </location>
</feature>
<proteinExistence type="predicted"/>
<dbReference type="Gene3D" id="3.40.50.720">
    <property type="entry name" value="NAD(P)-binding Rossmann-like Domain"/>
    <property type="match status" value="1"/>
</dbReference>
<dbReference type="Pfam" id="PF02625">
    <property type="entry name" value="XdhC_CoxI"/>
    <property type="match status" value="1"/>
</dbReference>
<accession>A0A316FYJ0</accession>
<feature type="domain" description="XdhC- CoxI" evidence="2">
    <location>
        <begin position="16"/>
        <end position="77"/>
    </location>
</feature>
<dbReference type="Pfam" id="PF13478">
    <property type="entry name" value="XdhC_C"/>
    <property type="match status" value="1"/>
</dbReference>
<evidence type="ECO:0000313" key="4">
    <source>
        <dbReference type="EMBL" id="PWK53195.1"/>
    </source>
</evidence>
<sequence length="439" mass="49567">MNQDWLLFKRVFNPEHRYVLATIINTEGSTYRKSGAMMLITEQTSFGLLSGGCLEEDIRLHGLECLANLQQKVIRYDLRNESDELWGLGLGCEGAIDILLQPLTPENNHLNFADLLEFISQQNLGLLPLSPYSKTVKPLSIETDINRLDKLSSQQCELIKSGKSIRVASFKHSSTGHRNNSKRSENHVSQGNASKTSDNDNQPNENQDLLIPIRSPINLLICGAGPDVLPFINLVKELGWQLCIWDHRKGYLNQSCFNAIDKQLIKPHSISASFMNKMDAVVIMSHHLEYDKHYLTAALKSNLDYIGLLGPVKRKLKLLDSINEVEDLECDIESNIESKYNRRLFGPVGLDINANSPASIALSVVAQLQQHFYSKQPFMGLFDKALSEKELPEKEFSKKELLEKEPSDKESLGKDLYDKKLAESTRHLSKTCNTQEVDE</sequence>
<organism evidence="4 5">
    <name type="scientific">Pleionea mediterranea</name>
    <dbReference type="NCBI Taxonomy" id="523701"/>
    <lineage>
        <taxon>Bacteria</taxon>
        <taxon>Pseudomonadati</taxon>
        <taxon>Pseudomonadota</taxon>
        <taxon>Gammaproteobacteria</taxon>
        <taxon>Oceanospirillales</taxon>
        <taxon>Pleioneaceae</taxon>
        <taxon>Pleionea</taxon>
    </lineage>
</organism>
<dbReference type="InterPro" id="IPR052698">
    <property type="entry name" value="MoCofactor_Util/Proc"/>
</dbReference>
<comment type="caution">
    <text evidence="4">The sequence shown here is derived from an EMBL/GenBank/DDBJ whole genome shotgun (WGS) entry which is preliminary data.</text>
</comment>
<feature type="region of interest" description="Disordered" evidence="1">
    <location>
        <begin position="170"/>
        <end position="207"/>
    </location>
</feature>
<dbReference type="InterPro" id="IPR027051">
    <property type="entry name" value="XdhC_Rossmann_dom"/>
</dbReference>
<evidence type="ECO:0000259" key="2">
    <source>
        <dbReference type="Pfam" id="PF02625"/>
    </source>
</evidence>
<dbReference type="RefSeq" id="WP_109762269.1">
    <property type="nucleotide sequence ID" value="NZ_QGGU01000003.1"/>
</dbReference>
<gene>
    <name evidence="4" type="ORF">C8D97_10318</name>
</gene>
<feature type="domain" description="XdhC Rossmann" evidence="3">
    <location>
        <begin position="219"/>
        <end position="368"/>
    </location>
</feature>
<dbReference type="PANTHER" id="PTHR30388">
    <property type="entry name" value="ALDEHYDE OXIDOREDUCTASE MOLYBDENUM COFACTOR ASSEMBLY PROTEIN"/>
    <property type="match status" value="1"/>
</dbReference>
<reference evidence="4 5" key="1">
    <citation type="submission" date="2018-05" db="EMBL/GenBank/DDBJ databases">
        <title>Genomic Encyclopedia of Type Strains, Phase IV (KMG-IV): sequencing the most valuable type-strain genomes for metagenomic binning, comparative biology and taxonomic classification.</title>
        <authorList>
            <person name="Goeker M."/>
        </authorList>
    </citation>
    <scope>NUCLEOTIDE SEQUENCE [LARGE SCALE GENOMIC DNA]</scope>
    <source>
        <strain evidence="4 5">DSM 25350</strain>
    </source>
</reference>
<keyword evidence="5" id="KW-1185">Reference proteome</keyword>
<evidence type="ECO:0000259" key="3">
    <source>
        <dbReference type="Pfam" id="PF13478"/>
    </source>
</evidence>
<evidence type="ECO:0000313" key="5">
    <source>
        <dbReference type="Proteomes" id="UP000245790"/>
    </source>
</evidence>
<feature type="compositionally biased region" description="Polar residues" evidence="1">
    <location>
        <begin position="187"/>
        <end position="207"/>
    </location>
</feature>
<protein>
    <submittedName>
        <fullName evidence="4">XdhC/CoxI family protein</fullName>
    </submittedName>
</protein>
<dbReference type="Proteomes" id="UP000245790">
    <property type="component" value="Unassembled WGS sequence"/>
</dbReference>
<dbReference type="AlphaFoldDB" id="A0A316FYJ0"/>
<name>A0A316FYJ0_9GAMM</name>
<dbReference type="InterPro" id="IPR003777">
    <property type="entry name" value="XdhC_CoxI"/>
</dbReference>
<evidence type="ECO:0000256" key="1">
    <source>
        <dbReference type="SAM" id="MobiDB-lite"/>
    </source>
</evidence>